<keyword evidence="4" id="KW-0539">Nucleus</keyword>
<evidence type="ECO:0000313" key="8">
    <source>
        <dbReference type="WBParaSite" id="scaffold7229_cov486.g11802"/>
    </source>
</evidence>
<protein>
    <submittedName>
        <fullName evidence="8">HSF-type DNA-binding domain-containing protein</fullName>
    </submittedName>
</protein>
<evidence type="ECO:0000256" key="4">
    <source>
        <dbReference type="ARBA" id="ARBA00023242"/>
    </source>
</evidence>
<comment type="similarity">
    <text evidence="2 5">Belongs to the HSF family.</text>
</comment>
<evidence type="ECO:0000256" key="1">
    <source>
        <dbReference type="ARBA" id="ARBA00004123"/>
    </source>
</evidence>
<dbReference type="SMART" id="SM00415">
    <property type="entry name" value="HSF"/>
    <property type="match status" value="1"/>
</dbReference>
<dbReference type="PANTHER" id="PTHR10015">
    <property type="entry name" value="HEAT SHOCK TRANSCRIPTION FACTOR"/>
    <property type="match status" value="1"/>
</dbReference>
<reference evidence="8" key="1">
    <citation type="submission" date="2022-11" db="UniProtKB">
        <authorList>
            <consortium name="WormBaseParasite"/>
        </authorList>
    </citation>
    <scope>IDENTIFICATION</scope>
</reference>
<dbReference type="Gene3D" id="1.10.10.10">
    <property type="entry name" value="Winged helix-like DNA-binding domain superfamily/Winged helix DNA-binding domain"/>
    <property type="match status" value="1"/>
</dbReference>
<accession>A0A915N681</accession>
<feature type="domain" description="HSF-type DNA-binding" evidence="6">
    <location>
        <begin position="36"/>
        <end position="112"/>
    </location>
</feature>
<evidence type="ECO:0000256" key="5">
    <source>
        <dbReference type="RuleBase" id="RU004020"/>
    </source>
</evidence>
<keyword evidence="3" id="KW-0238">DNA-binding</keyword>
<dbReference type="GO" id="GO:0003700">
    <property type="term" value="F:DNA-binding transcription factor activity"/>
    <property type="evidence" value="ECO:0007669"/>
    <property type="project" value="InterPro"/>
</dbReference>
<evidence type="ECO:0000259" key="6">
    <source>
        <dbReference type="SMART" id="SM00415"/>
    </source>
</evidence>
<dbReference type="WBParaSite" id="scaffold7229_cov486.g11802">
    <property type="protein sequence ID" value="scaffold7229_cov486.g11802"/>
    <property type="gene ID" value="scaffold7229_cov486.g11802"/>
</dbReference>
<dbReference type="GO" id="GO:0043565">
    <property type="term" value="F:sequence-specific DNA binding"/>
    <property type="evidence" value="ECO:0007669"/>
    <property type="project" value="InterPro"/>
</dbReference>
<evidence type="ECO:0000256" key="2">
    <source>
        <dbReference type="ARBA" id="ARBA00006403"/>
    </source>
</evidence>
<dbReference type="Pfam" id="PF00447">
    <property type="entry name" value="HSF_DNA-bind"/>
    <property type="match status" value="1"/>
</dbReference>
<keyword evidence="7" id="KW-1185">Reference proteome</keyword>
<organism evidence="7 8">
    <name type="scientific">Meloidogyne javanica</name>
    <name type="common">Root-knot nematode worm</name>
    <dbReference type="NCBI Taxonomy" id="6303"/>
    <lineage>
        <taxon>Eukaryota</taxon>
        <taxon>Metazoa</taxon>
        <taxon>Ecdysozoa</taxon>
        <taxon>Nematoda</taxon>
        <taxon>Chromadorea</taxon>
        <taxon>Rhabditida</taxon>
        <taxon>Tylenchina</taxon>
        <taxon>Tylenchomorpha</taxon>
        <taxon>Tylenchoidea</taxon>
        <taxon>Meloidogynidae</taxon>
        <taxon>Meloidogyninae</taxon>
        <taxon>Meloidogyne</taxon>
        <taxon>Meloidogyne incognita group</taxon>
    </lineage>
</organism>
<dbReference type="SUPFAM" id="SSF46785">
    <property type="entry name" value="Winged helix' DNA-binding domain"/>
    <property type="match status" value="1"/>
</dbReference>
<dbReference type="PANTHER" id="PTHR10015:SF427">
    <property type="entry name" value="HEAT SHOCK FACTOR PROTEIN"/>
    <property type="match status" value="1"/>
</dbReference>
<proteinExistence type="inferred from homology"/>
<dbReference type="AlphaFoldDB" id="A0A915N681"/>
<sequence>MRHPRPPNSSYNNHRQHNFPVMTYKPYLLKEDDERKIPAFLVKLWNIVEGQAYKDIVCWDEYFERFLDGFRKNTPIDRSGLARAESDQDHLEFAHPYFRRDHPHLLMNIKRKAPGGKNSPTSNQHKYNNNSIPMEVADGGAGQNSFDMNEILEELGTLRERQHHMEIRIEELTKENEMLWNEMAHVRGTHLKQQQL</sequence>
<dbReference type="GO" id="GO:0005634">
    <property type="term" value="C:nucleus"/>
    <property type="evidence" value="ECO:0007669"/>
    <property type="project" value="UniProtKB-SubCell"/>
</dbReference>
<name>A0A915N681_MELJA</name>
<dbReference type="Proteomes" id="UP000887561">
    <property type="component" value="Unplaced"/>
</dbReference>
<dbReference type="InterPro" id="IPR036390">
    <property type="entry name" value="WH_DNA-bd_sf"/>
</dbReference>
<dbReference type="InterPro" id="IPR036388">
    <property type="entry name" value="WH-like_DNA-bd_sf"/>
</dbReference>
<dbReference type="InterPro" id="IPR000232">
    <property type="entry name" value="HSF_DNA-bd"/>
</dbReference>
<comment type="subcellular location">
    <subcellularLocation>
        <location evidence="1">Nucleus</location>
    </subcellularLocation>
</comment>
<evidence type="ECO:0000256" key="3">
    <source>
        <dbReference type="ARBA" id="ARBA00023125"/>
    </source>
</evidence>
<evidence type="ECO:0000313" key="7">
    <source>
        <dbReference type="Proteomes" id="UP000887561"/>
    </source>
</evidence>